<dbReference type="InterPro" id="IPR051081">
    <property type="entry name" value="HTH_MetalResp_TranReg"/>
</dbReference>
<feature type="domain" description="HTH arsR-type" evidence="4">
    <location>
        <begin position="22"/>
        <end position="117"/>
    </location>
</feature>
<keyword evidence="2" id="KW-0238">DNA-binding</keyword>
<organism evidence="5 6">
    <name type="scientific">Candidatus Coprovicinus avistercoris</name>
    <dbReference type="NCBI Taxonomy" id="2840754"/>
    <lineage>
        <taxon>Bacteria</taxon>
        <taxon>Bacillati</taxon>
        <taxon>Actinomycetota</taxon>
        <taxon>Coriobacteriia</taxon>
        <taxon>Coriobacteriales</taxon>
        <taxon>Coriobacteriaceae</taxon>
        <taxon>Coriobacteriaceae incertae sedis</taxon>
        <taxon>Candidatus Coprovicinus</taxon>
    </lineage>
</organism>
<dbReference type="InterPro" id="IPR036390">
    <property type="entry name" value="WH_DNA-bd_sf"/>
</dbReference>
<dbReference type="InterPro" id="IPR011991">
    <property type="entry name" value="ArsR-like_HTH"/>
</dbReference>
<dbReference type="InterPro" id="IPR036388">
    <property type="entry name" value="WH-like_DNA-bd_sf"/>
</dbReference>
<dbReference type="PROSITE" id="PS50987">
    <property type="entry name" value="HTH_ARSR_2"/>
    <property type="match status" value="1"/>
</dbReference>
<dbReference type="SMART" id="SM00418">
    <property type="entry name" value="HTH_ARSR"/>
    <property type="match status" value="1"/>
</dbReference>
<dbReference type="InterPro" id="IPR001845">
    <property type="entry name" value="HTH_ArsR_DNA-bd_dom"/>
</dbReference>
<evidence type="ECO:0000313" key="5">
    <source>
        <dbReference type="EMBL" id="HIU23857.1"/>
    </source>
</evidence>
<evidence type="ECO:0000256" key="3">
    <source>
        <dbReference type="ARBA" id="ARBA00023163"/>
    </source>
</evidence>
<sequence length="118" mass="12788">MVDTSSTTSIQTKQPVLTSECTSDISAVLDITALRALADETRLTIISTLASKGELCACKLLDHLNVSQSTLSHHMKVLIDAGLITQRKEGRWSHYQLNTDSIRRLGDSIAALGVHQNG</sequence>
<comment type="caution">
    <text evidence="5">The sequence shown here is derived from an EMBL/GenBank/DDBJ whole genome shotgun (WGS) entry which is preliminary data.</text>
</comment>
<evidence type="ECO:0000256" key="2">
    <source>
        <dbReference type="ARBA" id="ARBA00023125"/>
    </source>
</evidence>
<evidence type="ECO:0000313" key="6">
    <source>
        <dbReference type="Proteomes" id="UP000824078"/>
    </source>
</evidence>
<dbReference type="GO" id="GO:0003700">
    <property type="term" value="F:DNA-binding transcription factor activity"/>
    <property type="evidence" value="ECO:0007669"/>
    <property type="project" value="InterPro"/>
</dbReference>
<gene>
    <name evidence="5" type="ORF">IAD17_02925</name>
</gene>
<dbReference type="PANTHER" id="PTHR33154">
    <property type="entry name" value="TRANSCRIPTIONAL REGULATOR, ARSR FAMILY"/>
    <property type="match status" value="1"/>
</dbReference>
<dbReference type="Proteomes" id="UP000824078">
    <property type="component" value="Unassembled WGS sequence"/>
</dbReference>
<evidence type="ECO:0000256" key="1">
    <source>
        <dbReference type="ARBA" id="ARBA00023015"/>
    </source>
</evidence>
<dbReference type="PRINTS" id="PR00778">
    <property type="entry name" value="HTHARSR"/>
</dbReference>
<keyword evidence="3" id="KW-0804">Transcription</keyword>
<keyword evidence="1" id="KW-0805">Transcription regulation</keyword>
<dbReference type="SUPFAM" id="SSF46785">
    <property type="entry name" value="Winged helix' DNA-binding domain"/>
    <property type="match status" value="1"/>
</dbReference>
<dbReference type="AlphaFoldDB" id="A0A9D1L593"/>
<reference evidence="5" key="2">
    <citation type="journal article" date="2021" name="PeerJ">
        <title>Extensive microbial diversity within the chicken gut microbiome revealed by metagenomics and culture.</title>
        <authorList>
            <person name="Gilroy R."/>
            <person name="Ravi A."/>
            <person name="Getino M."/>
            <person name="Pursley I."/>
            <person name="Horton D.L."/>
            <person name="Alikhan N.F."/>
            <person name="Baker D."/>
            <person name="Gharbi K."/>
            <person name="Hall N."/>
            <person name="Watson M."/>
            <person name="Adriaenssens E.M."/>
            <person name="Foster-Nyarko E."/>
            <person name="Jarju S."/>
            <person name="Secka A."/>
            <person name="Antonio M."/>
            <person name="Oren A."/>
            <person name="Chaudhuri R.R."/>
            <person name="La Ragione R."/>
            <person name="Hildebrand F."/>
            <person name="Pallen M.J."/>
        </authorList>
    </citation>
    <scope>NUCLEOTIDE SEQUENCE</scope>
    <source>
        <strain evidence="5">ChiHjej12B11-29160</strain>
    </source>
</reference>
<dbReference type="GO" id="GO:0003677">
    <property type="term" value="F:DNA binding"/>
    <property type="evidence" value="ECO:0007669"/>
    <property type="project" value="UniProtKB-KW"/>
</dbReference>
<evidence type="ECO:0000259" key="4">
    <source>
        <dbReference type="PROSITE" id="PS50987"/>
    </source>
</evidence>
<proteinExistence type="predicted"/>
<dbReference type="Gene3D" id="1.10.10.10">
    <property type="entry name" value="Winged helix-like DNA-binding domain superfamily/Winged helix DNA-binding domain"/>
    <property type="match status" value="1"/>
</dbReference>
<accession>A0A9D1L593</accession>
<dbReference type="EMBL" id="DVMQ01000010">
    <property type="protein sequence ID" value="HIU23857.1"/>
    <property type="molecule type" value="Genomic_DNA"/>
</dbReference>
<protein>
    <submittedName>
        <fullName evidence="5">Helix-turn-helix transcriptional regulator</fullName>
    </submittedName>
</protein>
<dbReference type="PANTHER" id="PTHR33154:SF18">
    <property type="entry name" value="ARSENICAL RESISTANCE OPERON REPRESSOR"/>
    <property type="match status" value="1"/>
</dbReference>
<dbReference type="CDD" id="cd00090">
    <property type="entry name" value="HTH_ARSR"/>
    <property type="match status" value="1"/>
</dbReference>
<name>A0A9D1L593_9ACTN</name>
<reference evidence="5" key="1">
    <citation type="submission" date="2020-10" db="EMBL/GenBank/DDBJ databases">
        <authorList>
            <person name="Gilroy R."/>
        </authorList>
    </citation>
    <scope>NUCLEOTIDE SEQUENCE</scope>
    <source>
        <strain evidence="5">ChiHjej12B11-29160</strain>
    </source>
</reference>
<dbReference type="NCBIfam" id="NF033788">
    <property type="entry name" value="HTH_metalloreg"/>
    <property type="match status" value="1"/>
</dbReference>
<dbReference type="Pfam" id="PF01022">
    <property type="entry name" value="HTH_5"/>
    <property type="match status" value="1"/>
</dbReference>